<protein>
    <submittedName>
        <fullName evidence="1">LLM class flavin-dependent oxidoreductase</fullName>
    </submittedName>
</protein>
<keyword evidence="2" id="KW-1185">Reference proteome</keyword>
<accession>A0A5C4LZ00</accession>
<organism evidence="1 2">
    <name type="scientific">Amycolatopsis alkalitolerans</name>
    <dbReference type="NCBI Taxonomy" id="2547244"/>
    <lineage>
        <taxon>Bacteria</taxon>
        <taxon>Bacillati</taxon>
        <taxon>Actinomycetota</taxon>
        <taxon>Actinomycetes</taxon>
        <taxon>Pseudonocardiales</taxon>
        <taxon>Pseudonocardiaceae</taxon>
        <taxon>Amycolatopsis</taxon>
    </lineage>
</organism>
<evidence type="ECO:0000313" key="1">
    <source>
        <dbReference type="EMBL" id="TNC25076.1"/>
    </source>
</evidence>
<dbReference type="AlphaFoldDB" id="A0A5C4LZ00"/>
<name>A0A5C4LZ00_9PSEU</name>
<gene>
    <name evidence="1" type="ORF">FG385_15625</name>
</gene>
<comment type="caution">
    <text evidence="1">The sequence shown here is derived from an EMBL/GenBank/DDBJ whole genome shotgun (WGS) entry which is preliminary data.</text>
</comment>
<dbReference type="OrthoDB" id="4231124at2"/>
<dbReference type="RefSeq" id="WP_139097464.1">
    <property type="nucleotide sequence ID" value="NZ_VDFW01000012.1"/>
</dbReference>
<sequence>MVDIPSQEGTDDPRPVKVGVLLDQAPDKLTEWLADAAAFDAGGADALWVDCGPDPRLDVPALAAALAVVTYRVRLVVALPDETAAAPGLAGTIDTIVRLSRGRLALIAGPGALEVGVAVFRRVPGEPNAFECADEGERWVAVPVPQGRQSWRETRADVAGRGFTGLVVPADPQLLDMLRNPDDPGDRRDLQLAQG</sequence>
<dbReference type="GO" id="GO:0016705">
    <property type="term" value="F:oxidoreductase activity, acting on paired donors, with incorporation or reduction of molecular oxygen"/>
    <property type="evidence" value="ECO:0007669"/>
    <property type="project" value="InterPro"/>
</dbReference>
<dbReference type="EMBL" id="VDFW01000012">
    <property type="protein sequence ID" value="TNC25076.1"/>
    <property type="molecule type" value="Genomic_DNA"/>
</dbReference>
<reference evidence="1 2" key="1">
    <citation type="submission" date="2019-06" db="EMBL/GenBank/DDBJ databases">
        <title>Amycolatopsis alkalitolerans sp. nov., isolated from Gastrodia elata Blume.</title>
        <authorList>
            <person name="Narsing Rao M.P."/>
            <person name="Li W.J."/>
        </authorList>
    </citation>
    <scope>NUCLEOTIDE SEQUENCE [LARGE SCALE GENOMIC DNA]</scope>
    <source>
        <strain evidence="1 2">SYSUP0005</strain>
    </source>
</reference>
<dbReference type="Gene3D" id="3.20.20.30">
    <property type="entry name" value="Luciferase-like domain"/>
    <property type="match status" value="1"/>
</dbReference>
<dbReference type="InterPro" id="IPR036661">
    <property type="entry name" value="Luciferase-like_sf"/>
</dbReference>
<dbReference type="SUPFAM" id="SSF51679">
    <property type="entry name" value="Bacterial luciferase-like"/>
    <property type="match status" value="1"/>
</dbReference>
<dbReference type="Proteomes" id="UP000305546">
    <property type="component" value="Unassembled WGS sequence"/>
</dbReference>
<proteinExistence type="predicted"/>
<evidence type="ECO:0000313" key="2">
    <source>
        <dbReference type="Proteomes" id="UP000305546"/>
    </source>
</evidence>